<dbReference type="InterPro" id="IPR050223">
    <property type="entry name" value="D-isomer_2-hydroxyacid_DH"/>
</dbReference>
<keyword evidence="2 4" id="KW-0560">Oxidoreductase</keyword>
<dbReference type="SUPFAM" id="SSF51735">
    <property type="entry name" value="NAD(P)-binding Rossmann-fold domains"/>
    <property type="match status" value="1"/>
</dbReference>
<evidence type="ECO:0000259" key="5">
    <source>
        <dbReference type="Pfam" id="PF00389"/>
    </source>
</evidence>
<dbReference type="InterPro" id="IPR006139">
    <property type="entry name" value="D-isomer_2_OHA_DH_cat_dom"/>
</dbReference>
<evidence type="ECO:0000256" key="2">
    <source>
        <dbReference type="ARBA" id="ARBA00023002"/>
    </source>
</evidence>
<proteinExistence type="inferred from homology"/>
<comment type="similarity">
    <text evidence="1 4">Belongs to the D-isomer specific 2-hydroxyacid dehydrogenase family.</text>
</comment>
<sequence length="327" mass="33628">MKIVIADANLRQCRSELGLALPAGSEVVWADRMADPGLEAAVADADVLVSGRCPAGIAAAGKALKLVHAAGAGVEKIDIGALPSGTVVANTFHHEDSIAEYVVASAILLRRGFLAQDRALRTGEWASPAHDPAVPWPEALSSATVGFIGFGHIGARAWERLRAFGATGLAVTRRGTTDAAAHGLEWAGAIDDLGALLDRSDVVVLSAPLTPQTTGIIGAAELARMGPRSILINVGRGPLVQERALYEALADRGILGAAIDVWYAYPDGGNRAAPSALPFHELPNALLTPHSSGLTRQTFAGRAADIAANIGRLAAGEPLANVVAVAP</sequence>
<dbReference type="CDD" id="cd12165">
    <property type="entry name" value="2-Hacid_dh_6"/>
    <property type="match status" value="1"/>
</dbReference>
<dbReference type="InterPro" id="IPR006140">
    <property type="entry name" value="D-isomer_DH_NAD-bd"/>
</dbReference>
<dbReference type="Proteomes" id="UP001595847">
    <property type="component" value="Unassembled WGS sequence"/>
</dbReference>
<dbReference type="Pfam" id="PF02826">
    <property type="entry name" value="2-Hacid_dh_C"/>
    <property type="match status" value="1"/>
</dbReference>
<dbReference type="Pfam" id="PF00389">
    <property type="entry name" value="2-Hacid_dh"/>
    <property type="match status" value="1"/>
</dbReference>
<evidence type="ECO:0000259" key="6">
    <source>
        <dbReference type="Pfam" id="PF02826"/>
    </source>
</evidence>
<comment type="caution">
    <text evidence="7">The sequence shown here is derived from an EMBL/GenBank/DDBJ whole genome shotgun (WGS) entry which is preliminary data.</text>
</comment>
<name>A0ABV8FWK1_9ACTN</name>
<dbReference type="RefSeq" id="WP_378537035.1">
    <property type="nucleotide sequence ID" value="NZ_JBHSBH010000015.1"/>
</dbReference>
<dbReference type="InterPro" id="IPR036291">
    <property type="entry name" value="NAD(P)-bd_dom_sf"/>
</dbReference>
<evidence type="ECO:0000256" key="1">
    <source>
        <dbReference type="ARBA" id="ARBA00005854"/>
    </source>
</evidence>
<accession>A0ABV8FWK1</accession>
<feature type="domain" description="D-isomer specific 2-hydroxyacid dehydrogenase catalytic" evidence="5">
    <location>
        <begin position="40"/>
        <end position="323"/>
    </location>
</feature>
<dbReference type="EMBL" id="JBHSBH010000015">
    <property type="protein sequence ID" value="MFC3998898.1"/>
    <property type="molecule type" value="Genomic_DNA"/>
</dbReference>
<dbReference type="SUPFAM" id="SSF52283">
    <property type="entry name" value="Formate/glycerate dehydrogenase catalytic domain-like"/>
    <property type="match status" value="1"/>
</dbReference>
<dbReference type="PANTHER" id="PTHR10996">
    <property type="entry name" value="2-HYDROXYACID DEHYDROGENASE-RELATED"/>
    <property type="match status" value="1"/>
</dbReference>
<evidence type="ECO:0000256" key="3">
    <source>
        <dbReference type="ARBA" id="ARBA00023027"/>
    </source>
</evidence>
<feature type="domain" description="D-isomer specific 2-hydroxyacid dehydrogenase NAD-binding" evidence="6">
    <location>
        <begin position="105"/>
        <end position="291"/>
    </location>
</feature>
<dbReference type="Gene3D" id="3.40.50.720">
    <property type="entry name" value="NAD(P)-binding Rossmann-like Domain"/>
    <property type="match status" value="2"/>
</dbReference>
<keyword evidence="3" id="KW-0520">NAD</keyword>
<organism evidence="7 8">
    <name type="scientific">Nocardiopsis sediminis</name>
    <dbReference type="NCBI Taxonomy" id="1778267"/>
    <lineage>
        <taxon>Bacteria</taxon>
        <taxon>Bacillati</taxon>
        <taxon>Actinomycetota</taxon>
        <taxon>Actinomycetes</taxon>
        <taxon>Streptosporangiales</taxon>
        <taxon>Nocardiopsidaceae</taxon>
        <taxon>Nocardiopsis</taxon>
    </lineage>
</organism>
<reference evidence="8" key="1">
    <citation type="journal article" date="2019" name="Int. J. Syst. Evol. Microbiol.">
        <title>The Global Catalogue of Microorganisms (GCM) 10K type strain sequencing project: providing services to taxonomists for standard genome sequencing and annotation.</title>
        <authorList>
            <consortium name="The Broad Institute Genomics Platform"/>
            <consortium name="The Broad Institute Genome Sequencing Center for Infectious Disease"/>
            <person name="Wu L."/>
            <person name="Ma J."/>
        </authorList>
    </citation>
    <scope>NUCLEOTIDE SEQUENCE [LARGE SCALE GENOMIC DNA]</scope>
    <source>
        <strain evidence="8">TBRC 1826</strain>
    </source>
</reference>
<evidence type="ECO:0000256" key="4">
    <source>
        <dbReference type="RuleBase" id="RU003719"/>
    </source>
</evidence>
<gene>
    <name evidence="7" type="ORF">ACFOVU_23455</name>
</gene>
<dbReference type="PANTHER" id="PTHR10996:SF178">
    <property type="entry name" value="2-HYDROXYACID DEHYDROGENASE YGL185C-RELATED"/>
    <property type="match status" value="1"/>
</dbReference>
<protein>
    <submittedName>
        <fullName evidence="7">2-hydroxyacid dehydrogenase</fullName>
    </submittedName>
</protein>
<evidence type="ECO:0000313" key="7">
    <source>
        <dbReference type="EMBL" id="MFC3998898.1"/>
    </source>
</evidence>
<evidence type="ECO:0000313" key="8">
    <source>
        <dbReference type="Proteomes" id="UP001595847"/>
    </source>
</evidence>
<keyword evidence="8" id="KW-1185">Reference proteome</keyword>